<gene>
    <name evidence="4" type="ORF">IRJ16_12790</name>
</gene>
<dbReference type="EMBL" id="JADFFL010000004">
    <property type="protein sequence ID" value="MBE9662763.1"/>
    <property type="molecule type" value="Genomic_DNA"/>
</dbReference>
<feature type="domain" description="DUF3298" evidence="2">
    <location>
        <begin position="171"/>
        <end position="249"/>
    </location>
</feature>
<organism evidence="4 5">
    <name type="scientific">Mucilaginibacter myungsuensis</name>
    <dbReference type="NCBI Taxonomy" id="649104"/>
    <lineage>
        <taxon>Bacteria</taxon>
        <taxon>Pseudomonadati</taxon>
        <taxon>Bacteroidota</taxon>
        <taxon>Sphingobacteriia</taxon>
        <taxon>Sphingobacteriales</taxon>
        <taxon>Sphingobacteriaceae</taxon>
        <taxon>Mucilaginibacter</taxon>
    </lineage>
</organism>
<sequence>MRYLFFLFAACLMLSTGCLWEAQKKSEPDITSDTLHYQYTTFKHRAPDCGDKADSNCTVISIEYPVFEGQPTLNDTIRHRAATLFTVNNTPDTNLNAFAEKFIKAYQTDMVNRNSKISYTLETKLIVTRQDSALLTTTLSGYSFQGGAHGSSLTMFINWDTEAKRYIALTDLLTDGANKGLDSVAQSIFRKQEKLTPTQSLKDNYFFTNDVFALPDNFMITPTGLRFLYNEYEIKPYAAGQTELFIPYDQIKPLLKPNTVVSQYIH</sequence>
<dbReference type="RefSeq" id="WP_194111987.1">
    <property type="nucleotide sequence ID" value="NZ_JADFFL010000004.1"/>
</dbReference>
<proteinExistence type="predicted"/>
<keyword evidence="5" id="KW-1185">Reference proteome</keyword>
<feature type="signal peptide" evidence="1">
    <location>
        <begin position="1"/>
        <end position="21"/>
    </location>
</feature>
<dbReference type="Proteomes" id="UP000622475">
    <property type="component" value="Unassembled WGS sequence"/>
</dbReference>
<dbReference type="AlphaFoldDB" id="A0A929PWE9"/>
<feature type="domain" description="Deacetylase PdaC" evidence="3">
    <location>
        <begin position="52"/>
        <end position="151"/>
    </location>
</feature>
<dbReference type="Gene3D" id="3.30.565.40">
    <property type="entry name" value="Fervidobacterium nodosum Rt17-B1 like"/>
    <property type="match status" value="1"/>
</dbReference>
<dbReference type="Gene3D" id="3.90.640.20">
    <property type="entry name" value="Heat-shock cognate protein, ATPase"/>
    <property type="match status" value="1"/>
</dbReference>
<keyword evidence="1" id="KW-0732">Signal</keyword>
<dbReference type="InterPro" id="IPR021729">
    <property type="entry name" value="DUF3298"/>
</dbReference>
<comment type="caution">
    <text evidence="4">The sequence shown here is derived from an EMBL/GenBank/DDBJ whole genome shotgun (WGS) entry which is preliminary data.</text>
</comment>
<evidence type="ECO:0000259" key="2">
    <source>
        <dbReference type="Pfam" id="PF11738"/>
    </source>
</evidence>
<dbReference type="InterPro" id="IPR025303">
    <property type="entry name" value="PdaC"/>
</dbReference>
<accession>A0A929PWE9</accession>
<dbReference type="Pfam" id="PF11738">
    <property type="entry name" value="DUF3298"/>
    <property type="match status" value="1"/>
</dbReference>
<evidence type="ECO:0000256" key="1">
    <source>
        <dbReference type="SAM" id="SignalP"/>
    </source>
</evidence>
<evidence type="ECO:0000313" key="4">
    <source>
        <dbReference type="EMBL" id="MBE9662763.1"/>
    </source>
</evidence>
<name>A0A929PWE9_9SPHI</name>
<dbReference type="Pfam" id="PF13739">
    <property type="entry name" value="PdaC"/>
    <property type="match status" value="1"/>
</dbReference>
<dbReference type="InterPro" id="IPR037126">
    <property type="entry name" value="PdaC/RsiV-like_sf"/>
</dbReference>
<feature type="chain" id="PRO_5036943053" evidence="1">
    <location>
        <begin position="22"/>
        <end position="266"/>
    </location>
</feature>
<reference evidence="4" key="1">
    <citation type="submission" date="2020-10" db="EMBL/GenBank/DDBJ databases">
        <title>Mucilaginibacter mali sp. nov., isolated from rhizosphere soil of apple orchard.</title>
        <authorList>
            <person name="Lee J.-S."/>
            <person name="Kim H.S."/>
            <person name="Kim J.-S."/>
        </authorList>
    </citation>
    <scope>NUCLEOTIDE SEQUENCE</scope>
    <source>
        <strain evidence="4">KCTC 22746</strain>
    </source>
</reference>
<dbReference type="PROSITE" id="PS51257">
    <property type="entry name" value="PROKAR_LIPOPROTEIN"/>
    <property type="match status" value="1"/>
</dbReference>
<protein>
    <submittedName>
        <fullName evidence="4">DUF3298 domain-containing protein</fullName>
    </submittedName>
</protein>
<evidence type="ECO:0000313" key="5">
    <source>
        <dbReference type="Proteomes" id="UP000622475"/>
    </source>
</evidence>
<evidence type="ECO:0000259" key="3">
    <source>
        <dbReference type="Pfam" id="PF13739"/>
    </source>
</evidence>